<accession>A7F7G7</accession>
<organism evidence="1 2">
    <name type="scientific">Sclerotinia sclerotiorum (strain ATCC 18683 / 1980 / Ss-1)</name>
    <name type="common">White mold</name>
    <name type="synonym">Whetzelinia sclerotiorum</name>
    <dbReference type="NCBI Taxonomy" id="665079"/>
    <lineage>
        <taxon>Eukaryota</taxon>
        <taxon>Fungi</taxon>
        <taxon>Dikarya</taxon>
        <taxon>Ascomycota</taxon>
        <taxon>Pezizomycotina</taxon>
        <taxon>Leotiomycetes</taxon>
        <taxon>Helotiales</taxon>
        <taxon>Sclerotiniaceae</taxon>
        <taxon>Sclerotinia</taxon>
    </lineage>
</organism>
<dbReference type="InParanoid" id="A7F7G7"/>
<proteinExistence type="predicted"/>
<dbReference type="Proteomes" id="UP000001312">
    <property type="component" value="Unassembled WGS sequence"/>
</dbReference>
<dbReference type="RefSeq" id="XP_001585663.1">
    <property type="nucleotide sequence ID" value="XM_001585613.1"/>
</dbReference>
<name>A7F7G7_SCLS1</name>
<gene>
    <name evidence="1" type="ORF">SS1G_13547</name>
</gene>
<protein>
    <submittedName>
        <fullName evidence="1">Uncharacterized protein</fullName>
    </submittedName>
</protein>
<sequence length="62" mass="7114">MDGLDSNLSMIQRNRMIDTWYGSYDSRVKLAELIRNFKHVAGLSPHVLGEEEHGSWNIAKPE</sequence>
<dbReference type="HOGENOM" id="CLU_2905538_0_0_1"/>
<dbReference type="KEGG" id="ssl:SS1G_13547"/>
<reference evidence="2" key="1">
    <citation type="journal article" date="2011" name="PLoS Genet.">
        <title>Genomic analysis of the necrotrophic fungal pathogens Sclerotinia sclerotiorum and Botrytis cinerea.</title>
        <authorList>
            <person name="Amselem J."/>
            <person name="Cuomo C.A."/>
            <person name="van Kan J.A."/>
            <person name="Viaud M."/>
            <person name="Benito E.P."/>
            <person name="Couloux A."/>
            <person name="Coutinho P.M."/>
            <person name="de Vries R.P."/>
            <person name="Dyer P.S."/>
            <person name="Fillinger S."/>
            <person name="Fournier E."/>
            <person name="Gout L."/>
            <person name="Hahn M."/>
            <person name="Kohn L."/>
            <person name="Lapalu N."/>
            <person name="Plummer K.M."/>
            <person name="Pradier J.M."/>
            <person name="Quevillon E."/>
            <person name="Sharon A."/>
            <person name="Simon A."/>
            <person name="ten Have A."/>
            <person name="Tudzynski B."/>
            <person name="Tudzynski P."/>
            <person name="Wincker P."/>
            <person name="Andrew M."/>
            <person name="Anthouard V."/>
            <person name="Beever R.E."/>
            <person name="Beffa R."/>
            <person name="Benoit I."/>
            <person name="Bouzid O."/>
            <person name="Brault B."/>
            <person name="Chen Z."/>
            <person name="Choquer M."/>
            <person name="Collemare J."/>
            <person name="Cotton P."/>
            <person name="Danchin E.G."/>
            <person name="Da Silva C."/>
            <person name="Gautier A."/>
            <person name="Giraud C."/>
            <person name="Giraud T."/>
            <person name="Gonzalez C."/>
            <person name="Grossetete S."/>
            <person name="Guldener U."/>
            <person name="Henrissat B."/>
            <person name="Howlett B.J."/>
            <person name="Kodira C."/>
            <person name="Kretschmer M."/>
            <person name="Lappartient A."/>
            <person name="Leroch M."/>
            <person name="Levis C."/>
            <person name="Mauceli E."/>
            <person name="Neuveglise C."/>
            <person name="Oeser B."/>
            <person name="Pearson M."/>
            <person name="Poulain J."/>
            <person name="Poussereau N."/>
            <person name="Quesneville H."/>
            <person name="Rascle C."/>
            <person name="Schumacher J."/>
            <person name="Segurens B."/>
            <person name="Sexton A."/>
            <person name="Silva E."/>
            <person name="Sirven C."/>
            <person name="Soanes D.M."/>
            <person name="Talbot N.J."/>
            <person name="Templeton M."/>
            <person name="Yandava C."/>
            <person name="Yarden O."/>
            <person name="Zeng Q."/>
            <person name="Rollins J.A."/>
            <person name="Lebrun M.H."/>
            <person name="Dickman M."/>
        </authorList>
    </citation>
    <scope>NUCLEOTIDE SEQUENCE [LARGE SCALE GENOMIC DNA]</scope>
    <source>
        <strain evidence="2">ATCC 18683 / 1980 / Ss-1</strain>
    </source>
</reference>
<dbReference type="EMBL" id="CH476645">
    <property type="protein sequence ID" value="EDN98688.1"/>
    <property type="molecule type" value="Genomic_DNA"/>
</dbReference>
<dbReference type="AlphaFoldDB" id="A7F7G7"/>
<dbReference type="GeneID" id="5481670"/>
<keyword evidence="2" id="KW-1185">Reference proteome</keyword>
<evidence type="ECO:0000313" key="1">
    <source>
        <dbReference type="EMBL" id="EDN98688.1"/>
    </source>
</evidence>
<evidence type="ECO:0000313" key="2">
    <source>
        <dbReference type="Proteomes" id="UP000001312"/>
    </source>
</evidence>